<proteinExistence type="predicted"/>
<evidence type="ECO:0000313" key="2">
    <source>
        <dbReference type="EMBL" id="GFO50390.1"/>
    </source>
</evidence>
<feature type="compositionally biased region" description="Polar residues" evidence="1">
    <location>
        <begin position="55"/>
        <end position="65"/>
    </location>
</feature>
<organism evidence="2 3">
    <name type="scientific">Plakobranchus ocellatus</name>
    <dbReference type="NCBI Taxonomy" id="259542"/>
    <lineage>
        <taxon>Eukaryota</taxon>
        <taxon>Metazoa</taxon>
        <taxon>Spiralia</taxon>
        <taxon>Lophotrochozoa</taxon>
        <taxon>Mollusca</taxon>
        <taxon>Gastropoda</taxon>
        <taxon>Heterobranchia</taxon>
        <taxon>Euthyneura</taxon>
        <taxon>Panpulmonata</taxon>
        <taxon>Sacoglossa</taxon>
        <taxon>Placobranchoidea</taxon>
        <taxon>Plakobranchidae</taxon>
        <taxon>Plakobranchus</taxon>
    </lineage>
</organism>
<name>A0AAV4E275_9GAST</name>
<reference evidence="2 3" key="1">
    <citation type="journal article" date="2021" name="Elife">
        <title>Chloroplast acquisition without the gene transfer in kleptoplastic sea slugs, Plakobranchus ocellatus.</title>
        <authorList>
            <person name="Maeda T."/>
            <person name="Takahashi S."/>
            <person name="Yoshida T."/>
            <person name="Shimamura S."/>
            <person name="Takaki Y."/>
            <person name="Nagai Y."/>
            <person name="Toyoda A."/>
            <person name="Suzuki Y."/>
            <person name="Arimoto A."/>
            <person name="Ishii H."/>
            <person name="Satoh N."/>
            <person name="Nishiyama T."/>
            <person name="Hasebe M."/>
            <person name="Maruyama T."/>
            <person name="Minagawa J."/>
            <person name="Obokata J."/>
            <person name="Shigenobu S."/>
        </authorList>
    </citation>
    <scope>NUCLEOTIDE SEQUENCE [LARGE SCALE GENOMIC DNA]</scope>
</reference>
<feature type="region of interest" description="Disordered" evidence="1">
    <location>
        <begin position="33"/>
        <end position="75"/>
    </location>
</feature>
<dbReference type="AlphaFoldDB" id="A0AAV4E275"/>
<protein>
    <submittedName>
        <fullName evidence="2">Uncharacterized protein</fullName>
    </submittedName>
</protein>
<keyword evidence="3" id="KW-1185">Reference proteome</keyword>
<dbReference type="EMBL" id="BLXT01008609">
    <property type="protein sequence ID" value="GFO50390.1"/>
    <property type="molecule type" value="Genomic_DNA"/>
</dbReference>
<feature type="compositionally biased region" description="Basic and acidic residues" evidence="1">
    <location>
        <begin position="33"/>
        <end position="50"/>
    </location>
</feature>
<gene>
    <name evidence="2" type="ORF">PoB_007689500</name>
</gene>
<dbReference type="Proteomes" id="UP000735302">
    <property type="component" value="Unassembled WGS sequence"/>
</dbReference>
<comment type="caution">
    <text evidence="2">The sequence shown here is derived from an EMBL/GenBank/DDBJ whole genome shotgun (WGS) entry which is preliminary data.</text>
</comment>
<evidence type="ECO:0000256" key="1">
    <source>
        <dbReference type="SAM" id="MobiDB-lite"/>
    </source>
</evidence>
<sequence>MVLDSLYLAHFPLPVPIGGGCIGEVQSRQLWRRPMEPGRPESNKDRESSDRLTCGSENGALSNAATLGGNGKKNVHHLDPRDHGFDSSMLCLVMRVALSSVLLNALVKRNVVKPTKPCMTLVWEILEVSVMICSIMQAYTYLNG</sequence>
<accession>A0AAV4E275</accession>
<evidence type="ECO:0000313" key="3">
    <source>
        <dbReference type="Proteomes" id="UP000735302"/>
    </source>
</evidence>